<comment type="caution">
    <text evidence="1">The sequence shown here is derived from an EMBL/GenBank/DDBJ whole genome shotgun (WGS) entry which is preliminary data.</text>
</comment>
<evidence type="ECO:0000313" key="1">
    <source>
        <dbReference type="EMBL" id="KKK95780.1"/>
    </source>
</evidence>
<proteinExistence type="predicted"/>
<name>A0A0F9ABZ0_9ZZZZ</name>
<sequence length="144" mass="15931">MGDISKNLQPDLQGTQEGDIIIAPEKDTETLRSKVKDVIDGDIRDLIGDQFADEGIIGNIVDSIFNVLDITLDDQDIEGAKVVVYEQSELEQIESGLTVLDDNTESHYCNDSDLDEQLHYLYIPGDLRLVVAEIIHAIKGECKG</sequence>
<accession>A0A0F9ABZ0</accession>
<reference evidence="1" key="1">
    <citation type="journal article" date="2015" name="Nature">
        <title>Complex archaea that bridge the gap between prokaryotes and eukaryotes.</title>
        <authorList>
            <person name="Spang A."/>
            <person name="Saw J.H."/>
            <person name="Jorgensen S.L."/>
            <person name="Zaremba-Niedzwiedzka K."/>
            <person name="Martijn J."/>
            <person name="Lind A.E."/>
            <person name="van Eijk R."/>
            <person name="Schleper C."/>
            <person name="Guy L."/>
            <person name="Ettema T.J."/>
        </authorList>
    </citation>
    <scope>NUCLEOTIDE SEQUENCE</scope>
</reference>
<protein>
    <submittedName>
        <fullName evidence="1">Uncharacterized protein</fullName>
    </submittedName>
</protein>
<dbReference type="EMBL" id="LAZR01046759">
    <property type="protein sequence ID" value="KKK95780.1"/>
    <property type="molecule type" value="Genomic_DNA"/>
</dbReference>
<dbReference type="AlphaFoldDB" id="A0A0F9ABZ0"/>
<gene>
    <name evidence="1" type="ORF">LCGC14_2669350</name>
</gene>
<organism evidence="1">
    <name type="scientific">marine sediment metagenome</name>
    <dbReference type="NCBI Taxonomy" id="412755"/>
    <lineage>
        <taxon>unclassified sequences</taxon>
        <taxon>metagenomes</taxon>
        <taxon>ecological metagenomes</taxon>
    </lineage>
</organism>